<organism evidence="8 9">
    <name type="scientific">Nocardioides piscis</name>
    <dbReference type="NCBI Taxonomy" id="2714938"/>
    <lineage>
        <taxon>Bacteria</taxon>
        <taxon>Bacillati</taxon>
        <taxon>Actinomycetota</taxon>
        <taxon>Actinomycetes</taxon>
        <taxon>Propionibacteriales</taxon>
        <taxon>Nocardioidaceae</taxon>
        <taxon>Nocardioides</taxon>
    </lineage>
</organism>
<comment type="subcellular location">
    <subcellularLocation>
        <location evidence="1">Cell membrane</location>
        <topology evidence="1">Multi-pass membrane protein</topology>
    </subcellularLocation>
</comment>
<keyword evidence="4" id="KW-0812">Transmembrane</keyword>
<dbReference type="EMBL" id="CP049866">
    <property type="protein sequence ID" value="QIK75872.1"/>
    <property type="molecule type" value="Genomic_DNA"/>
</dbReference>
<dbReference type="PANTHER" id="PTHR33452:SF1">
    <property type="entry name" value="INNER MEMBRANE PROTEIN YPHA-RELATED"/>
    <property type="match status" value="1"/>
</dbReference>
<keyword evidence="7" id="KW-0732">Signal</keyword>
<feature type="chain" id="PRO_5039231654" evidence="7">
    <location>
        <begin position="20"/>
        <end position="176"/>
    </location>
</feature>
<keyword evidence="9" id="KW-1185">Reference proteome</keyword>
<keyword evidence="3" id="KW-1003">Cell membrane</keyword>
<dbReference type="RefSeq" id="WP_166318450.1">
    <property type="nucleotide sequence ID" value="NZ_CP049866.1"/>
</dbReference>
<evidence type="ECO:0000256" key="3">
    <source>
        <dbReference type="ARBA" id="ARBA00022475"/>
    </source>
</evidence>
<evidence type="ECO:0000313" key="8">
    <source>
        <dbReference type="EMBL" id="QIK75872.1"/>
    </source>
</evidence>
<keyword evidence="5" id="KW-1133">Transmembrane helix</keyword>
<evidence type="ECO:0000256" key="7">
    <source>
        <dbReference type="SAM" id="SignalP"/>
    </source>
</evidence>
<dbReference type="GO" id="GO:0005886">
    <property type="term" value="C:plasma membrane"/>
    <property type="evidence" value="ECO:0007669"/>
    <property type="project" value="UniProtKB-SubCell"/>
</dbReference>
<dbReference type="PANTHER" id="PTHR33452">
    <property type="entry name" value="OXIDOREDUCTASE CATD-RELATED"/>
    <property type="match status" value="1"/>
</dbReference>
<dbReference type="KEGG" id="npi:G7071_10885"/>
<proteinExistence type="inferred from homology"/>
<accession>A0A6G7YGD1</accession>
<protein>
    <submittedName>
        <fullName evidence="8">DoxX family protein</fullName>
    </submittedName>
</protein>
<dbReference type="InterPro" id="IPR032808">
    <property type="entry name" value="DoxX"/>
</dbReference>
<name>A0A6G7YGD1_9ACTN</name>
<keyword evidence="6" id="KW-0472">Membrane</keyword>
<gene>
    <name evidence="8" type="ORF">G7071_10885</name>
</gene>
<evidence type="ECO:0000256" key="1">
    <source>
        <dbReference type="ARBA" id="ARBA00004651"/>
    </source>
</evidence>
<evidence type="ECO:0000313" key="9">
    <source>
        <dbReference type="Proteomes" id="UP000502035"/>
    </source>
</evidence>
<comment type="similarity">
    <text evidence="2">Belongs to the DoxX family.</text>
</comment>
<evidence type="ECO:0000256" key="4">
    <source>
        <dbReference type="ARBA" id="ARBA00022692"/>
    </source>
</evidence>
<sequence length="176" mass="18577">MTVTRLLARPMLASMFVVGGINSLKNATSLAPAAQPVTDKVVPMMQKAVPQAPIPTDPVTLVRLNAAVHILAGAALATGRAPRLSSAVLAASLVPTTMAAHRFWEESDPAAKGNQKVHFFKNVSMMGGLLLAGVDTDGKPGLPWRARRLAKDAKREAGQLAKDARREAKLAKAQLT</sequence>
<reference evidence="8 9" key="1">
    <citation type="submission" date="2020-03" db="EMBL/GenBank/DDBJ databases">
        <title>Nocardioides sp. nov., isolated from fish.</title>
        <authorList>
            <person name="Hyun D.-W."/>
            <person name="Bae J.-W."/>
        </authorList>
    </citation>
    <scope>NUCLEOTIDE SEQUENCE [LARGE SCALE GENOMIC DNA]</scope>
    <source>
        <strain evidence="8 9">HDW12A</strain>
    </source>
</reference>
<evidence type="ECO:0000256" key="2">
    <source>
        <dbReference type="ARBA" id="ARBA00006679"/>
    </source>
</evidence>
<dbReference type="Pfam" id="PF07681">
    <property type="entry name" value="DoxX"/>
    <property type="match status" value="1"/>
</dbReference>
<evidence type="ECO:0000256" key="6">
    <source>
        <dbReference type="ARBA" id="ARBA00023136"/>
    </source>
</evidence>
<dbReference type="Proteomes" id="UP000502035">
    <property type="component" value="Chromosome"/>
</dbReference>
<evidence type="ECO:0000256" key="5">
    <source>
        <dbReference type="ARBA" id="ARBA00022989"/>
    </source>
</evidence>
<dbReference type="AlphaFoldDB" id="A0A6G7YGD1"/>
<feature type="signal peptide" evidence="7">
    <location>
        <begin position="1"/>
        <end position="19"/>
    </location>
</feature>
<dbReference type="InterPro" id="IPR051907">
    <property type="entry name" value="DoxX-like_oxidoreductase"/>
</dbReference>